<dbReference type="AlphaFoldDB" id="A0A9E4ZGQ0"/>
<keyword evidence="2" id="KW-1185">Reference proteome</keyword>
<evidence type="ECO:0000313" key="1">
    <source>
        <dbReference type="EMBL" id="MCM1987585.1"/>
    </source>
</evidence>
<accession>A0A9E4ZGQ0</accession>
<evidence type="ECO:0000313" key="2">
    <source>
        <dbReference type="Proteomes" id="UP001056766"/>
    </source>
</evidence>
<dbReference type="EMBL" id="JAGSOI010000057">
    <property type="protein sequence ID" value="MCM1987585.1"/>
    <property type="molecule type" value="Genomic_DNA"/>
</dbReference>
<gene>
    <name evidence="1" type="ORF">KDK67_11450</name>
</gene>
<dbReference type="Proteomes" id="UP001056766">
    <property type="component" value="Unassembled WGS sequence"/>
</dbReference>
<protein>
    <submittedName>
        <fullName evidence="1">Uncharacterized protein</fullName>
    </submittedName>
</protein>
<proteinExistence type="predicted"/>
<dbReference type="RefSeq" id="WP_250868934.1">
    <property type="nucleotide sequence ID" value="NZ_JAGSOI010000057.1"/>
</dbReference>
<reference evidence="1" key="2">
    <citation type="submission" date="2021-04" db="EMBL/GenBank/DDBJ databases">
        <authorList>
            <person name="Dong X."/>
        </authorList>
    </citation>
    <scope>NUCLEOTIDE SEQUENCE</scope>
    <source>
        <strain evidence="1">LLY</strain>
    </source>
</reference>
<comment type="caution">
    <text evidence="1">The sequence shown here is derived from an EMBL/GenBank/DDBJ whole genome shotgun (WGS) entry which is preliminary data.</text>
</comment>
<sequence>MSCKEHHTPDGDTFVERRQYGGYTGPAVTTVILRILTGSTFVAHFIHTL</sequence>
<reference evidence="1" key="1">
    <citation type="journal article" date="2021" name="mSystems">
        <title>Bacteria and Archaea Synergistically Convert Glycine Betaine to Biogenic Methane in the Formosa Cold Seep of the South China Sea.</title>
        <authorList>
            <person name="Li L."/>
            <person name="Zhang W."/>
            <person name="Zhang S."/>
            <person name="Song L."/>
            <person name="Sun Q."/>
            <person name="Zhang H."/>
            <person name="Xiang H."/>
            <person name="Dong X."/>
        </authorList>
    </citation>
    <scope>NUCLEOTIDE SEQUENCE</scope>
    <source>
        <strain evidence="1">LLY</strain>
    </source>
</reference>
<organism evidence="1 2">
    <name type="scientific">Methanococcoides seepicolus</name>
    <dbReference type="NCBI Taxonomy" id="2828780"/>
    <lineage>
        <taxon>Archaea</taxon>
        <taxon>Methanobacteriati</taxon>
        <taxon>Methanobacteriota</taxon>
        <taxon>Stenosarchaea group</taxon>
        <taxon>Methanomicrobia</taxon>
        <taxon>Methanosarcinales</taxon>
        <taxon>Methanosarcinaceae</taxon>
        <taxon>Methanococcoides</taxon>
    </lineage>
</organism>
<name>A0A9E4ZGQ0_9EURY</name>